<gene>
    <name evidence="1" type="ORF">DUI87_13850</name>
</gene>
<protein>
    <recommendedName>
        <fullName evidence="3">Abnormal spindle-like microcephaly-associated protein ASH domain-containing protein</fullName>
    </recommendedName>
</protein>
<evidence type="ECO:0000313" key="2">
    <source>
        <dbReference type="Proteomes" id="UP000269221"/>
    </source>
</evidence>
<proteinExistence type="predicted"/>
<reference evidence="1 2" key="1">
    <citation type="submission" date="2018-07" db="EMBL/GenBank/DDBJ databases">
        <title>A high quality draft genome assembly of the barn swallow (H. rustica rustica).</title>
        <authorList>
            <person name="Formenti G."/>
            <person name="Chiara M."/>
            <person name="Poveda L."/>
            <person name="Francoijs K.-J."/>
            <person name="Bonisoli-Alquati A."/>
            <person name="Canova L."/>
            <person name="Gianfranceschi L."/>
            <person name="Horner D.S."/>
            <person name="Saino N."/>
        </authorList>
    </citation>
    <scope>NUCLEOTIDE SEQUENCE [LARGE SCALE GENOMIC DNA]</scope>
    <source>
        <strain evidence="1">Chelidonia</strain>
        <tissue evidence="1">Blood</tissue>
    </source>
</reference>
<evidence type="ECO:0000313" key="1">
    <source>
        <dbReference type="EMBL" id="RMC08856.1"/>
    </source>
</evidence>
<dbReference type="EMBL" id="QRBI01000116">
    <property type="protein sequence ID" value="RMC08856.1"/>
    <property type="molecule type" value="Genomic_DNA"/>
</dbReference>
<dbReference type="PANTHER" id="PTHR23053:SF0">
    <property type="entry name" value="HYDROCEPHALUS-INDUCING PROTEIN HOMOLOG"/>
    <property type="match status" value="1"/>
</dbReference>
<dbReference type="GO" id="GO:1904158">
    <property type="term" value="P:axonemal central apparatus assembly"/>
    <property type="evidence" value="ECO:0007669"/>
    <property type="project" value="TreeGrafter"/>
</dbReference>
<sequence length="680" mass="75995">MRMQDVFDVRPLFGVLQPGESELVTFTFFGHANIVARVTAECHVQGGPTYKVVVTGEASCPSYQLDVEEIDWGLQAFNKVLKAEVTLRNTGVAEFTYVVPNSSTGTAANPLPGVPVVVPTKGSIAPGKEQVLEVYYLPGKPGVFCRTFQVQVAYLDPAEIFLKGEGTLPGTTKHLPRMLKENEEILQEEEENPQEEEMERRSRCRYEFQLTNKGRHLHQLYWSTAGFHNLRQSSCRPALGGTKSKGASQSPRPGHPVFKLQPLQIDLRPGQTVDMVLEVSSSTVKKPTDVLTLQYQPLSLKNTCSLPFSFVMDLEQPFQICNEDEQPLPADSMRKNFISASSFNPAYKKDLNSWVAERVLRMRIMEYPHKEQITVRGEVYFPNLHLETQAVDFGCIISDTEQELYMEMTKLQPTSCPLLLVIPDRQEGEHHKVFDVRPLFGVLQPGESELVTFTFFGHANIVARVTAQCHVQGGPTYKVVVTGEASCPSYQLDVEEIDWGLQAFNKVLKAEVTLRNTGVAEFTYVVPNSSTGTAANPLPGVPVVVPTKGSIAPGKEQVLEVYYLPGKPGVFCRTFQVQVAYLDPAEIFLKGEGTLPGTTKHLPRMLKENEEILQEEEENPQEEEMESDTLMMTMDNGLIANALPWRDFGPDNSADCGRLVERGLLVRCEMYDTDYMDHCD</sequence>
<dbReference type="GO" id="GO:0003341">
    <property type="term" value="P:cilium movement"/>
    <property type="evidence" value="ECO:0007669"/>
    <property type="project" value="TreeGrafter"/>
</dbReference>
<name>A0A3M0K6M4_HIRRU</name>
<dbReference type="Proteomes" id="UP000269221">
    <property type="component" value="Unassembled WGS sequence"/>
</dbReference>
<organism evidence="1 2">
    <name type="scientific">Hirundo rustica rustica</name>
    <dbReference type="NCBI Taxonomy" id="333673"/>
    <lineage>
        <taxon>Eukaryota</taxon>
        <taxon>Metazoa</taxon>
        <taxon>Chordata</taxon>
        <taxon>Craniata</taxon>
        <taxon>Vertebrata</taxon>
        <taxon>Euteleostomi</taxon>
        <taxon>Archelosauria</taxon>
        <taxon>Archosauria</taxon>
        <taxon>Dinosauria</taxon>
        <taxon>Saurischia</taxon>
        <taxon>Theropoda</taxon>
        <taxon>Coelurosauria</taxon>
        <taxon>Aves</taxon>
        <taxon>Neognathae</taxon>
        <taxon>Neoaves</taxon>
        <taxon>Telluraves</taxon>
        <taxon>Australaves</taxon>
        <taxon>Passeriformes</taxon>
        <taxon>Sylvioidea</taxon>
        <taxon>Hirundinidae</taxon>
        <taxon>Hirundo</taxon>
    </lineage>
</organism>
<dbReference type="STRING" id="333673.A0A3M0K6M4"/>
<dbReference type="PANTHER" id="PTHR23053">
    <property type="entry name" value="DLEC1 DELETED IN LUNG AND ESOPHAGEAL CANCER 1"/>
    <property type="match status" value="1"/>
</dbReference>
<dbReference type="AlphaFoldDB" id="A0A3M0K6M4"/>
<dbReference type="InterPro" id="IPR013783">
    <property type="entry name" value="Ig-like_fold"/>
</dbReference>
<keyword evidence="2" id="KW-1185">Reference proteome</keyword>
<dbReference type="Gene3D" id="2.60.40.10">
    <property type="entry name" value="Immunoglobulins"/>
    <property type="match status" value="3"/>
</dbReference>
<comment type="caution">
    <text evidence="1">The sequence shown here is derived from an EMBL/GenBank/DDBJ whole genome shotgun (WGS) entry which is preliminary data.</text>
</comment>
<evidence type="ECO:0008006" key="3">
    <source>
        <dbReference type="Google" id="ProtNLM"/>
    </source>
</evidence>
<accession>A0A3M0K6M4</accession>
<dbReference type="GO" id="GO:0005930">
    <property type="term" value="C:axoneme"/>
    <property type="evidence" value="ECO:0007669"/>
    <property type="project" value="TreeGrafter"/>
</dbReference>
<dbReference type="InterPro" id="IPR033305">
    <property type="entry name" value="Hydin-like"/>
</dbReference>
<dbReference type="OrthoDB" id="442692at2759"/>